<dbReference type="HOGENOM" id="CLU_025623_2_0_9"/>
<dbReference type="PANTHER" id="PTHR10010:SF46">
    <property type="entry name" value="SODIUM-DEPENDENT PHOSPHATE TRANSPORT PROTEIN 2B"/>
    <property type="match status" value="1"/>
</dbReference>
<dbReference type="OrthoDB" id="9763003at2"/>
<dbReference type="NCBIfam" id="NF037997">
    <property type="entry name" value="Na_Pi_symport"/>
    <property type="match status" value="1"/>
</dbReference>
<dbReference type="GO" id="GO:0005886">
    <property type="term" value="C:plasma membrane"/>
    <property type="evidence" value="ECO:0007669"/>
    <property type="project" value="UniProtKB-SubCell"/>
</dbReference>
<dbReference type="EMBL" id="CP000612">
    <property type="protein sequence ID" value="ABO49908.1"/>
    <property type="molecule type" value="Genomic_DNA"/>
</dbReference>
<evidence type="ECO:0000313" key="9">
    <source>
        <dbReference type="Proteomes" id="UP000001556"/>
    </source>
</evidence>
<evidence type="ECO:0000259" key="7">
    <source>
        <dbReference type="Pfam" id="PF01895"/>
    </source>
</evidence>
<dbReference type="NCBIfam" id="TIGR00704">
    <property type="entry name" value="NaPi_cotrn_rel"/>
    <property type="match status" value="1"/>
</dbReference>
<feature type="transmembrane region" description="Helical" evidence="6">
    <location>
        <begin position="284"/>
        <end position="301"/>
    </location>
</feature>
<feature type="transmembrane region" description="Helical" evidence="6">
    <location>
        <begin position="213"/>
        <end position="230"/>
    </location>
</feature>
<dbReference type="PANTHER" id="PTHR10010">
    <property type="entry name" value="SOLUTE CARRIER FAMILY 34 SODIUM PHOSPHATE , MEMBER 2-RELATED"/>
    <property type="match status" value="1"/>
</dbReference>
<dbReference type="SUPFAM" id="SSF109755">
    <property type="entry name" value="PhoU-like"/>
    <property type="match status" value="1"/>
</dbReference>
<dbReference type="GO" id="GO:0005436">
    <property type="term" value="F:sodium:phosphate symporter activity"/>
    <property type="evidence" value="ECO:0007669"/>
    <property type="project" value="InterPro"/>
</dbReference>
<gene>
    <name evidence="8" type="ordered locus">Dred_1378</name>
</gene>
<name>A4J4A5_DESRM</name>
<dbReference type="InterPro" id="IPR026022">
    <property type="entry name" value="PhoU_dom"/>
</dbReference>
<evidence type="ECO:0000256" key="1">
    <source>
        <dbReference type="ARBA" id="ARBA00004651"/>
    </source>
</evidence>
<evidence type="ECO:0000313" key="8">
    <source>
        <dbReference type="EMBL" id="ABO49908.1"/>
    </source>
</evidence>
<feature type="transmembrane region" description="Helical" evidence="6">
    <location>
        <begin position="175"/>
        <end position="201"/>
    </location>
</feature>
<dbReference type="InterPro" id="IPR004633">
    <property type="entry name" value="NaPi_cotrn-rel/YqeW-like"/>
</dbReference>
<keyword evidence="3 6" id="KW-0812">Transmembrane</keyword>
<feature type="transmembrane region" description="Helical" evidence="6">
    <location>
        <begin position="242"/>
        <end position="264"/>
    </location>
</feature>
<dbReference type="STRING" id="349161.Dred_1378"/>
<proteinExistence type="predicted"/>
<keyword evidence="5 6" id="KW-0472">Membrane</keyword>
<sequence length="556" mass="62360">MQWQYALFNMIGGVGLLLYGMSLMKDNLQKVAGKKFREVLILLTKNRLVGLGLGTLMTLLFQSSTATTVLLIGLTSASIITLRQTLAVLLGADIGSTITAQLIALKATEISLPIIFVGSFIFLFSKSNRKKRFSLALIGFGILFLGLKMMADTMYPLKNDPSFGKILMQISSNPFLDIIVAALFTFLISSSAATIGIIMLLTMQHMIELKPAIYMLLGANIGTTFTPMLSSIGSSRESQRVAVAHFLFKVLGVLLAFPLVDYIIELMKLVTNSPGFQVANTHTFLNIIMAFLFLPFIQYIARLLEIIVPEKKNVANEIKPKYLDENLLASPVVAIGMATKEIINISDYIAEMVKSVSTLFDRYNQDMADKILEKEDKVDLLSIATTQYLTALLRQPLTKEEFKRAMELLNIVREYEFIGDVIERNIITKAENMNNRNLEFSLSGAKEIQSLSERVVHLLQLVNTAFATNNDGLAEQAKLFYEEIVDLQFRLQMSHLIRMKEGSRETERTSFSHMELINCYIRMSEHLKNIAMLMSLSNDVPCTWQDGMMQLNTNSQ</sequence>
<accession>A4J4A5</accession>
<keyword evidence="4 6" id="KW-1133">Transmembrane helix</keyword>
<dbReference type="Pfam" id="PF01895">
    <property type="entry name" value="PhoU"/>
    <property type="match status" value="2"/>
</dbReference>
<evidence type="ECO:0000256" key="5">
    <source>
        <dbReference type="ARBA" id="ARBA00023136"/>
    </source>
</evidence>
<feature type="transmembrane region" description="Helical" evidence="6">
    <location>
        <begin position="49"/>
        <end position="82"/>
    </location>
</feature>
<dbReference type="InterPro" id="IPR038078">
    <property type="entry name" value="PhoU-like_sf"/>
</dbReference>
<feature type="domain" description="PhoU" evidence="7">
    <location>
        <begin position="449"/>
        <end position="533"/>
    </location>
</feature>
<dbReference type="AlphaFoldDB" id="A4J4A5"/>
<evidence type="ECO:0000256" key="6">
    <source>
        <dbReference type="SAM" id="Phobius"/>
    </source>
</evidence>
<dbReference type="Gene3D" id="1.20.58.220">
    <property type="entry name" value="Phosphate transport system protein phou homolog 2, domain 2"/>
    <property type="match status" value="1"/>
</dbReference>
<feature type="transmembrane region" description="Helical" evidence="6">
    <location>
        <begin position="135"/>
        <end position="155"/>
    </location>
</feature>
<evidence type="ECO:0000256" key="2">
    <source>
        <dbReference type="ARBA" id="ARBA00022475"/>
    </source>
</evidence>
<comment type="subcellular location">
    <subcellularLocation>
        <location evidence="1">Cell membrane</location>
        <topology evidence="1">Multi-pass membrane protein</topology>
    </subcellularLocation>
</comment>
<evidence type="ECO:0000256" key="4">
    <source>
        <dbReference type="ARBA" id="ARBA00022989"/>
    </source>
</evidence>
<keyword evidence="9" id="KW-1185">Reference proteome</keyword>
<protein>
    <submittedName>
        <fullName evidence="8">Na/Pi-cotransporter II-related protein</fullName>
    </submittedName>
</protein>
<feature type="domain" description="PhoU" evidence="7">
    <location>
        <begin position="344"/>
        <end position="423"/>
    </location>
</feature>
<keyword evidence="2" id="KW-1003">Cell membrane</keyword>
<organism evidence="8 9">
    <name type="scientific">Desulforamulus reducens (strain ATCC BAA-1160 / DSM 100696 / MI-1)</name>
    <name type="common">Desulfotomaculum reducens</name>
    <dbReference type="NCBI Taxonomy" id="349161"/>
    <lineage>
        <taxon>Bacteria</taxon>
        <taxon>Bacillati</taxon>
        <taxon>Bacillota</taxon>
        <taxon>Clostridia</taxon>
        <taxon>Eubacteriales</taxon>
        <taxon>Peptococcaceae</taxon>
        <taxon>Desulforamulus</taxon>
    </lineage>
</organism>
<dbReference type="Pfam" id="PF02690">
    <property type="entry name" value="Na_Pi_cotrans"/>
    <property type="match status" value="2"/>
</dbReference>
<feature type="transmembrane region" description="Helical" evidence="6">
    <location>
        <begin position="6"/>
        <end position="28"/>
    </location>
</feature>
<evidence type="ECO:0000256" key="3">
    <source>
        <dbReference type="ARBA" id="ARBA00022692"/>
    </source>
</evidence>
<dbReference type="Proteomes" id="UP000001556">
    <property type="component" value="Chromosome"/>
</dbReference>
<reference evidence="8 9" key="1">
    <citation type="submission" date="2007-03" db="EMBL/GenBank/DDBJ databases">
        <title>Complete sequence of Desulfotomaculum reducens MI-1.</title>
        <authorList>
            <consortium name="US DOE Joint Genome Institute"/>
            <person name="Copeland A."/>
            <person name="Lucas S."/>
            <person name="Lapidus A."/>
            <person name="Barry K."/>
            <person name="Detter J.C."/>
            <person name="Glavina del Rio T."/>
            <person name="Hammon N."/>
            <person name="Israni S."/>
            <person name="Dalin E."/>
            <person name="Tice H."/>
            <person name="Pitluck S."/>
            <person name="Sims D."/>
            <person name="Brettin T."/>
            <person name="Bruce D."/>
            <person name="Han C."/>
            <person name="Tapia R."/>
            <person name="Schmutz J."/>
            <person name="Larimer F."/>
            <person name="Land M."/>
            <person name="Hauser L."/>
            <person name="Kyrpides N."/>
            <person name="Kim E."/>
            <person name="Tebo B.M."/>
            <person name="Richardson P."/>
        </authorList>
    </citation>
    <scope>NUCLEOTIDE SEQUENCE [LARGE SCALE GENOMIC DNA]</scope>
    <source>
        <strain evidence="8 9">MI-1</strain>
    </source>
</reference>
<dbReference type="RefSeq" id="WP_011877728.1">
    <property type="nucleotide sequence ID" value="NC_009253.1"/>
</dbReference>
<dbReference type="eggNOG" id="COG1283">
    <property type="taxonomic scope" value="Bacteria"/>
</dbReference>
<dbReference type="InterPro" id="IPR003841">
    <property type="entry name" value="Na/Pi_transpt"/>
</dbReference>
<dbReference type="GO" id="GO:0044341">
    <property type="term" value="P:sodium-dependent phosphate transport"/>
    <property type="evidence" value="ECO:0007669"/>
    <property type="project" value="InterPro"/>
</dbReference>
<dbReference type="KEGG" id="drm:Dred_1378"/>
<feature type="transmembrane region" description="Helical" evidence="6">
    <location>
        <begin position="102"/>
        <end position="123"/>
    </location>
</feature>